<evidence type="ECO:0000313" key="2">
    <source>
        <dbReference type="Proteomes" id="UP000663555"/>
    </source>
</evidence>
<gene>
    <name evidence="1" type="ORF">LPB19_03585</name>
</gene>
<reference evidence="1 2" key="1">
    <citation type="submission" date="2021-03" db="EMBL/GenBank/DDBJ databases">
        <title>Genome sequencing of Marinobacter sp. LPB0319.</title>
        <authorList>
            <person name="Kim J."/>
        </authorList>
    </citation>
    <scope>NUCLEOTIDE SEQUENCE [LARGE SCALE GENOMIC DNA]</scope>
    <source>
        <strain evidence="1 2">LPB0319</strain>
    </source>
</reference>
<sequence length="117" mass="13575">MAPDYDPEVDEISPHYLEKYFWGIAHLDAVSWRYYLPYLLGYSIQNISNPESSAIDAFLSNLRPPNRQPPRFSSLSEKEEKAVVWVLDKLAFSNDSAWQEQAMVALEEYWAPGALYR</sequence>
<organism evidence="1 2">
    <name type="scientific">Marinobacter salinisoli</name>
    <dbReference type="NCBI Taxonomy" id="2769486"/>
    <lineage>
        <taxon>Bacteria</taxon>
        <taxon>Pseudomonadati</taxon>
        <taxon>Pseudomonadota</taxon>
        <taxon>Gammaproteobacteria</taxon>
        <taxon>Pseudomonadales</taxon>
        <taxon>Marinobacteraceae</taxon>
        <taxon>Marinobacter</taxon>
    </lineage>
</organism>
<evidence type="ECO:0000313" key="1">
    <source>
        <dbReference type="EMBL" id="QSP95512.1"/>
    </source>
</evidence>
<name>A0ABX7MT01_9GAMM</name>
<dbReference type="Proteomes" id="UP000663555">
    <property type="component" value="Chromosome"/>
</dbReference>
<keyword evidence="2" id="KW-1185">Reference proteome</keyword>
<protein>
    <submittedName>
        <fullName evidence="1">Uncharacterized protein</fullName>
    </submittedName>
</protein>
<dbReference type="Pfam" id="PF20461">
    <property type="entry name" value="DUF6714"/>
    <property type="match status" value="1"/>
</dbReference>
<dbReference type="InterPro" id="IPR046560">
    <property type="entry name" value="DUF6714"/>
</dbReference>
<accession>A0ABX7MT01</accession>
<dbReference type="EMBL" id="CP071247">
    <property type="protein sequence ID" value="QSP95512.1"/>
    <property type="molecule type" value="Genomic_DNA"/>
</dbReference>
<proteinExistence type="predicted"/>
<dbReference type="RefSeq" id="WP_206644751.1">
    <property type="nucleotide sequence ID" value="NZ_CP071247.1"/>
</dbReference>